<sequence>MFKKATLFSHALFNRVKGIQPRSRSTHPHLYCYLSFEVLESFFYAAAAFFLFLYRALSYALSRPSLSSSDSCQEFAGMSGPSAALLLDPKSFKRQSATEPSSRSTPNNDVKCDPPPPRPASSQSAPQGNGRLETKREFDQVHAGGQSRMIEDMYGVERRESQPLKRIRVDVAKGNGSMTSLNDKYSGKGTTDLGQYMKNTPEQSGPTAPPASKAIDLTSDNDDDDVIFVANRDLGAEEVCYGKVEHATVQAHQVPVPPKTVFKDMTHDWPSIRCELVRRRSQDMRIEVKDAAGKTFGLVDPKTSAALAPLLDNGVAKFRTQARLDVRKRLPDEWPGQLTFGNFRISINLYGPRRLSESTGRFLGQKNVWLGTPNTVEAGISVCNPHTEKRLAMAANATPNRFSVQSETRTAEEVNSVVIRMFDQLRSAQNLPEMEPSDLIKTSLLSHQKQALWYMSEKEKPRQLGPKEEDNNSLWRVQYQSNGQRLYREIISGVTTLEQPPQVLGGLLADMMGLVSPLSAVSNWTSQIKEHLQEGAISYYVFHGPSRTEDPAELAKYDLVITTYSTVLSDLARKSSKRGASPLAQLNFFRIVLDEAHAIREQSGAQSQAIFSLNAQRRWSVTGTPIQNRLEDLGSVTKFLRLYPYNEKGRFAAHIISPFKCENPSAITNLRVFIDSFTLRRVKDRINLPPRNDHTVLLTFSEHEKALHEFFRKESNVMMNVIAGQTREKMSGSMYHLVLKAMMILRQISAHGKELLDQEDRERFKGLTASDAIDLEELEYNATDAADRKAYEMLSLMKESSADICVKCGNFIPLQSGDETPGDKNGMAANCFARFRPVFDDNVGKPVQLRCVFCKNLIAPAYAIITPAGFEKYQTTQLAAKQNRKQVKVLGQYEGPHTKTKALISHLLGTVEESKHNPDQPPIKSVVFSSWTSHLDLIEIALQDNGIRGFTRLDGTMALKQRNVALDKFRDDDNITVLLATLGAGGVGLNLTSASRVYIMEPQYNPAAVAQAVDRVHRLGQTREVTTVQFIMKESIEEKIAELAKKKQKLANMSLNRGKSDKREMMEERMKEYRSLFK</sequence>
<feature type="compositionally biased region" description="Polar residues" evidence="4">
    <location>
        <begin position="94"/>
        <end position="108"/>
    </location>
</feature>
<dbReference type="Pfam" id="PF00176">
    <property type="entry name" value="SNF2-rel_dom"/>
    <property type="match status" value="1"/>
</dbReference>
<keyword evidence="1" id="KW-0547">Nucleotide-binding</keyword>
<dbReference type="InterPro" id="IPR038718">
    <property type="entry name" value="SNF2-like_sf"/>
</dbReference>
<feature type="region of interest" description="Disordered" evidence="4">
    <location>
        <begin position="93"/>
        <end position="132"/>
    </location>
</feature>
<feature type="transmembrane region" description="Helical" evidence="5">
    <location>
        <begin position="42"/>
        <end position="61"/>
    </location>
</feature>
<dbReference type="SMART" id="SM00490">
    <property type="entry name" value="HELICc"/>
    <property type="match status" value="1"/>
</dbReference>
<evidence type="ECO:0000259" key="6">
    <source>
        <dbReference type="PROSITE" id="PS51192"/>
    </source>
</evidence>
<dbReference type="Pfam" id="PF00271">
    <property type="entry name" value="Helicase_C"/>
    <property type="match status" value="1"/>
</dbReference>
<dbReference type="STRING" id="404692.A0A0J6YDV9"/>
<evidence type="ECO:0000256" key="4">
    <source>
        <dbReference type="SAM" id="MobiDB-lite"/>
    </source>
</evidence>
<dbReference type="PROSITE" id="PS51194">
    <property type="entry name" value="HELICASE_CTER"/>
    <property type="match status" value="1"/>
</dbReference>
<keyword evidence="5" id="KW-1133">Transmembrane helix</keyword>
<dbReference type="Gene3D" id="3.40.50.10810">
    <property type="entry name" value="Tandem AAA-ATPase domain"/>
    <property type="match status" value="1"/>
</dbReference>
<evidence type="ECO:0000256" key="5">
    <source>
        <dbReference type="SAM" id="Phobius"/>
    </source>
</evidence>
<dbReference type="PROSITE" id="PS51192">
    <property type="entry name" value="HELICASE_ATP_BIND_1"/>
    <property type="match status" value="1"/>
</dbReference>
<organism evidence="8 9">
    <name type="scientific">Coccidioides immitis RMSCC 2394</name>
    <dbReference type="NCBI Taxonomy" id="404692"/>
    <lineage>
        <taxon>Eukaryota</taxon>
        <taxon>Fungi</taxon>
        <taxon>Dikarya</taxon>
        <taxon>Ascomycota</taxon>
        <taxon>Pezizomycotina</taxon>
        <taxon>Eurotiomycetes</taxon>
        <taxon>Eurotiomycetidae</taxon>
        <taxon>Onygenales</taxon>
        <taxon>Onygenaceae</taxon>
        <taxon>Coccidioides</taxon>
    </lineage>
</organism>
<dbReference type="GO" id="GO:0005524">
    <property type="term" value="F:ATP binding"/>
    <property type="evidence" value="ECO:0007669"/>
    <property type="project" value="UniProtKB-KW"/>
</dbReference>
<reference evidence="9" key="1">
    <citation type="journal article" date="2010" name="Genome Res.">
        <title>Population genomic sequencing of Coccidioides fungi reveals recent hybridization and transposon control.</title>
        <authorList>
            <person name="Neafsey D.E."/>
            <person name="Barker B.M."/>
            <person name="Sharpton T.J."/>
            <person name="Stajich J.E."/>
            <person name="Park D.J."/>
            <person name="Whiston E."/>
            <person name="Hung C.-Y."/>
            <person name="McMahan C."/>
            <person name="White J."/>
            <person name="Sykes S."/>
            <person name="Heiman D."/>
            <person name="Young S."/>
            <person name="Zeng Q."/>
            <person name="Abouelleil A."/>
            <person name="Aftuck L."/>
            <person name="Bessette D."/>
            <person name="Brown A."/>
            <person name="FitzGerald M."/>
            <person name="Lui A."/>
            <person name="Macdonald J.P."/>
            <person name="Priest M."/>
            <person name="Orbach M.J."/>
            <person name="Galgiani J.N."/>
            <person name="Kirkland T.N."/>
            <person name="Cole G.T."/>
            <person name="Birren B.W."/>
            <person name="Henn M.R."/>
            <person name="Taylor J.W."/>
            <person name="Rounsley S.D."/>
        </authorList>
    </citation>
    <scope>NUCLEOTIDE SEQUENCE [LARGE SCALE GENOMIC DNA]</scope>
    <source>
        <strain evidence="9">RMSCC 2394</strain>
    </source>
</reference>
<feature type="compositionally biased region" description="Polar residues" evidence="4">
    <location>
        <begin position="178"/>
        <end position="206"/>
    </location>
</feature>
<keyword evidence="2" id="KW-0378">Hydrolase</keyword>
<evidence type="ECO:0000313" key="8">
    <source>
        <dbReference type="EMBL" id="KMP05234.1"/>
    </source>
</evidence>
<dbReference type="GO" id="GO:0016787">
    <property type="term" value="F:hydrolase activity"/>
    <property type="evidence" value="ECO:0007669"/>
    <property type="project" value="UniProtKB-KW"/>
</dbReference>
<dbReference type="SMART" id="SM00487">
    <property type="entry name" value="DEXDc"/>
    <property type="match status" value="1"/>
</dbReference>
<dbReference type="CDD" id="cd18793">
    <property type="entry name" value="SF2_C_SNF"/>
    <property type="match status" value="1"/>
</dbReference>
<dbReference type="InterPro" id="IPR027417">
    <property type="entry name" value="P-loop_NTPase"/>
</dbReference>
<dbReference type="AlphaFoldDB" id="A0A0J6YDV9"/>
<dbReference type="InterPro" id="IPR014001">
    <property type="entry name" value="Helicase_ATP-bd"/>
</dbReference>
<evidence type="ECO:0000256" key="2">
    <source>
        <dbReference type="ARBA" id="ARBA00022801"/>
    </source>
</evidence>
<evidence type="ECO:0000256" key="1">
    <source>
        <dbReference type="ARBA" id="ARBA00022741"/>
    </source>
</evidence>
<feature type="domain" description="Helicase C-terminal" evidence="7">
    <location>
        <begin position="903"/>
        <end position="1071"/>
    </location>
</feature>
<dbReference type="GO" id="GO:0006281">
    <property type="term" value="P:DNA repair"/>
    <property type="evidence" value="ECO:0007669"/>
    <property type="project" value="TreeGrafter"/>
</dbReference>
<gene>
    <name evidence="8" type="ORF">CIRG_04915</name>
</gene>
<evidence type="ECO:0000259" key="7">
    <source>
        <dbReference type="PROSITE" id="PS51194"/>
    </source>
</evidence>
<name>A0A0J6YDV9_COCIT</name>
<dbReference type="PANTHER" id="PTHR45626">
    <property type="entry name" value="TRANSCRIPTION TERMINATION FACTOR 2-RELATED"/>
    <property type="match status" value="1"/>
</dbReference>
<keyword evidence="5" id="KW-0472">Membrane</keyword>
<dbReference type="OrthoDB" id="448448at2759"/>
<dbReference type="InterPro" id="IPR000330">
    <property type="entry name" value="SNF2_N"/>
</dbReference>
<dbReference type="Gene3D" id="3.40.50.300">
    <property type="entry name" value="P-loop containing nucleotide triphosphate hydrolases"/>
    <property type="match status" value="1"/>
</dbReference>
<keyword evidence="5" id="KW-0812">Transmembrane</keyword>
<keyword evidence="3" id="KW-0067">ATP-binding</keyword>
<accession>A0A0J6YDV9</accession>
<proteinExistence type="predicted"/>
<dbReference type="InterPro" id="IPR049730">
    <property type="entry name" value="SNF2/RAD54-like_C"/>
</dbReference>
<evidence type="ECO:0000313" key="9">
    <source>
        <dbReference type="Proteomes" id="UP000054565"/>
    </source>
</evidence>
<dbReference type="GO" id="GO:0008094">
    <property type="term" value="F:ATP-dependent activity, acting on DNA"/>
    <property type="evidence" value="ECO:0007669"/>
    <property type="project" value="TreeGrafter"/>
</dbReference>
<dbReference type="Proteomes" id="UP000054565">
    <property type="component" value="Unassembled WGS sequence"/>
</dbReference>
<evidence type="ECO:0000256" key="3">
    <source>
        <dbReference type="ARBA" id="ARBA00022840"/>
    </source>
</evidence>
<dbReference type="GO" id="GO:0005634">
    <property type="term" value="C:nucleus"/>
    <property type="evidence" value="ECO:0007669"/>
    <property type="project" value="TreeGrafter"/>
</dbReference>
<protein>
    <submittedName>
        <fullName evidence="8">DNA repair and recombination protein RAD5C</fullName>
    </submittedName>
</protein>
<feature type="region of interest" description="Disordered" evidence="4">
    <location>
        <begin position="178"/>
        <end position="219"/>
    </location>
</feature>
<dbReference type="PANTHER" id="PTHR45626:SF52">
    <property type="entry name" value="SINGLE-STRANDED DNA-DEPENDENT ATPASE (EUROFUNG)"/>
    <property type="match status" value="1"/>
</dbReference>
<dbReference type="SUPFAM" id="SSF52540">
    <property type="entry name" value="P-loop containing nucleoside triphosphate hydrolases"/>
    <property type="match status" value="2"/>
</dbReference>
<dbReference type="InterPro" id="IPR050628">
    <property type="entry name" value="SNF2_RAD54_helicase_TF"/>
</dbReference>
<feature type="domain" description="Helicase ATP-binding" evidence="6">
    <location>
        <begin position="514"/>
        <end position="643"/>
    </location>
</feature>
<dbReference type="EMBL" id="DS028095">
    <property type="protein sequence ID" value="KMP05234.1"/>
    <property type="molecule type" value="Genomic_DNA"/>
</dbReference>
<dbReference type="InterPro" id="IPR001650">
    <property type="entry name" value="Helicase_C-like"/>
</dbReference>